<proteinExistence type="predicted"/>
<evidence type="ECO:0000313" key="4">
    <source>
        <dbReference type="EMBL" id="CAD7091230.1"/>
    </source>
</evidence>
<organism evidence="4 5">
    <name type="scientific">Hermetia illucens</name>
    <name type="common">Black soldier fly</name>
    <dbReference type="NCBI Taxonomy" id="343691"/>
    <lineage>
        <taxon>Eukaryota</taxon>
        <taxon>Metazoa</taxon>
        <taxon>Ecdysozoa</taxon>
        <taxon>Arthropoda</taxon>
        <taxon>Hexapoda</taxon>
        <taxon>Insecta</taxon>
        <taxon>Pterygota</taxon>
        <taxon>Neoptera</taxon>
        <taxon>Endopterygota</taxon>
        <taxon>Diptera</taxon>
        <taxon>Brachycera</taxon>
        <taxon>Stratiomyomorpha</taxon>
        <taxon>Stratiomyidae</taxon>
        <taxon>Hermetiinae</taxon>
        <taxon>Hermetia</taxon>
    </lineage>
</organism>
<dbReference type="InParanoid" id="A0A7R8V2X9"/>
<sequence length="294" mass="33323">MNAAAKIIAIAALFLCANAEVQGKKGQTCEKLLREYAANSSHFIQCTIDYGVPVMYCLNCAGMYQDLKTGYDNLLNGNELLKNATEKKCFDIYFNQDRLNIVSQSHDVLTNFWSEAFCRECIDSNGTVSDETKAFYQFNDKYQTCQTKSKDFCVDCKGFYVDLNNKYKDITKNKQICFDIQDSMNRTRTFWTQTCGHDAPKASLVAFAAVSSTLTSIPILFYCGFFIYYRRREENHQIIDAQNTERENPEPSHSGERLWNVPSTSTGFIESNSTLNLEAKSQADDAGSDEDLLL</sequence>
<feature type="transmembrane region" description="Helical" evidence="2">
    <location>
        <begin position="204"/>
        <end position="229"/>
    </location>
</feature>
<evidence type="ECO:0008006" key="6">
    <source>
        <dbReference type="Google" id="ProtNLM"/>
    </source>
</evidence>
<dbReference type="AlphaFoldDB" id="A0A7R8V2X9"/>
<dbReference type="EMBL" id="LR899013">
    <property type="protein sequence ID" value="CAD7091230.1"/>
    <property type="molecule type" value="Genomic_DNA"/>
</dbReference>
<protein>
    <recommendedName>
        <fullName evidence="6">Osteopetrosis-associated transmembrane protein 1</fullName>
    </recommendedName>
</protein>
<keyword evidence="2" id="KW-0812">Transmembrane</keyword>
<dbReference type="PANTHER" id="PTHR15644">
    <property type="entry name" value="OSTEOPETROSIS ASSOCIATED TRANSMEMBRANE PROTEIN 1"/>
    <property type="match status" value="1"/>
</dbReference>
<keyword evidence="2" id="KW-1133">Transmembrane helix</keyword>
<dbReference type="OMA" id="LKCCQRE"/>
<dbReference type="OrthoDB" id="8021850at2759"/>
<name>A0A7R8V2X9_HERIL</name>
<dbReference type="FunCoup" id="A0A7R8V2X9">
    <property type="interactions" value="869"/>
</dbReference>
<evidence type="ECO:0000256" key="3">
    <source>
        <dbReference type="SAM" id="SignalP"/>
    </source>
</evidence>
<reference evidence="4 5" key="1">
    <citation type="submission" date="2020-11" db="EMBL/GenBank/DDBJ databases">
        <authorList>
            <person name="Wallbank WR R."/>
            <person name="Pardo Diaz C."/>
            <person name="Kozak K."/>
            <person name="Martin S."/>
            <person name="Jiggins C."/>
            <person name="Moest M."/>
            <person name="Warren A I."/>
            <person name="Generalovic N T."/>
            <person name="Byers J.R.P. K."/>
            <person name="Montejo-Kovacevich G."/>
            <person name="Yen C E."/>
        </authorList>
    </citation>
    <scope>NUCLEOTIDE SEQUENCE [LARGE SCALE GENOMIC DNA]</scope>
</reference>
<dbReference type="Pfam" id="PF09777">
    <property type="entry name" value="OSTMP1"/>
    <property type="match status" value="1"/>
</dbReference>
<keyword evidence="2" id="KW-0472">Membrane</keyword>
<evidence type="ECO:0000313" key="5">
    <source>
        <dbReference type="Proteomes" id="UP000594454"/>
    </source>
</evidence>
<feature type="chain" id="PRO_5031209730" description="Osteopetrosis-associated transmembrane protein 1" evidence="3">
    <location>
        <begin position="24"/>
        <end position="294"/>
    </location>
</feature>
<feature type="compositionally biased region" description="Basic and acidic residues" evidence="1">
    <location>
        <begin position="242"/>
        <end position="256"/>
    </location>
</feature>
<dbReference type="InterPro" id="IPR019172">
    <property type="entry name" value="Osteopetrosis-assoc_TM_1"/>
</dbReference>
<accession>A0A7R8V2X9</accession>
<dbReference type="GO" id="GO:0005829">
    <property type="term" value="C:cytosol"/>
    <property type="evidence" value="ECO:0007669"/>
    <property type="project" value="TreeGrafter"/>
</dbReference>
<keyword evidence="3" id="KW-0732">Signal</keyword>
<evidence type="ECO:0000256" key="2">
    <source>
        <dbReference type="SAM" id="Phobius"/>
    </source>
</evidence>
<dbReference type="PANTHER" id="PTHR15644:SF2">
    <property type="entry name" value="OSTEOPETROSIS-ASSOCIATED TRANSMEMBRANE PROTEIN 1"/>
    <property type="match status" value="1"/>
</dbReference>
<keyword evidence="5" id="KW-1185">Reference proteome</keyword>
<feature type="region of interest" description="Disordered" evidence="1">
    <location>
        <begin position="242"/>
        <end position="262"/>
    </location>
</feature>
<evidence type="ECO:0000256" key="1">
    <source>
        <dbReference type="SAM" id="MobiDB-lite"/>
    </source>
</evidence>
<dbReference type="Proteomes" id="UP000594454">
    <property type="component" value="Chromosome 5"/>
</dbReference>
<feature type="signal peptide" evidence="3">
    <location>
        <begin position="1"/>
        <end position="23"/>
    </location>
</feature>
<gene>
    <name evidence="4" type="ORF">HERILL_LOCUS13656</name>
</gene>